<name>A0AAW1WX59_RUBAR</name>
<dbReference type="EMBL" id="JBEDUW010000005">
    <property type="protein sequence ID" value="KAK9928630.1"/>
    <property type="molecule type" value="Genomic_DNA"/>
</dbReference>
<reference evidence="1 2" key="1">
    <citation type="journal article" date="2023" name="G3 (Bethesda)">
        <title>A chromosome-length genome assembly and annotation of blackberry (Rubus argutus, cv. 'Hillquist').</title>
        <authorList>
            <person name="Bruna T."/>
            <person name="Aryal R."/>
            <person name="Dudchenko O."/>
            <person name="Sargent D.J."/>
            <person name="Mead D."/>
            <person name="Buti M."/>
            <person name="Cavallini A."/>
            <person name="Hytonen T."/>
            <person name="Andres J."/>
            <person name="Pham M."/>
            <person name="Weisz D."/>
            <person name="Mascagni F."/>
            <person name="Usai G."/>
            <person name="Natali L."/>
            <person name="Bassil N."/>
            <person name="Fernandez G.E."/>
            <person name="Lomsadze A."/>
            <person name="Armour M."/>
            <person name="Olukolu B."/>
            <person name="Poorten T."/>
            <person name="Britton C."/>
            <person name="Davik J."/>
            <person name="Ashrafi H."/>
            <person name="Aiden E.L."/>
            <person name="Borodovsky M."/>
            <person name="Worthington M."/>
        </authorList>
    </citation>
    <scope>NUCLEOTIDE SEQUENCE [LARGE SCALE GENOMIC DNA]</scope>
    <source>
        <strain evidence="1">PI 553951</strain>
    </source>
</reference>
<protein>
    <submittedName>
        <fullName evidence="1">Uncharacterized protein</fullName>
    </submittedName>
</protein>
<organism evidence="1 2">
    <name type="scientific">Rubus argutus</name>
    <name type="common">Southern blackberry</name>
    <dbReference type="NCBI Taxonomy" id="59490"/>
    <lineage>
        <taxon>Eukaryota</taxon>
        <taxon>Viridiplantae</taxon>
        <taxon>Streptophyta</taxon>
        <taxon>Embryophyta</taxon>
        <taxon>Tracheophyta</taxon>
        <taxon>Spermatophyta</taxon>
        <taxon>Magnoliopsida</taxon>
        <taxon>eudicotyledons</taxon>
        <taxon>Gunneridae</taxon>
        <taxon>Pentapetalae</taxon>
        <taxon>rosids</taxon>
        <taxon>fabids</taxon>
        <taxon>Rosales</taxon>
        <taxon>Rosaceae</taxon>
        <taxon>Rosoideae</taxon>
        <taxon>Rosoideae incertae sedis</taxon>
        <taxon>Rubus</taxon>
    </lineage>
</organism>
<dbReference type="Proteomes" id="UP001457282">
    <property type="component" value="Unassembled WGS sequence"/>
</dbReference>
<sequence>MNGAEVGVLEQTHPVGLRRLLKRRHRVALQSDIGLQQQLGCGLAASWMVEDSHGVNDGKARWRGYWEARRLGGQNRSAPRGLCERAEAD</sequence>
<proteinExistence type="predicted"/>
<gene>
    <name evidence="1" type="ORF">M0R45_025754</name>
</gene>
<dbReference type="AlphaFoldDB" id="A0AAW1WX59"/>
<accession>A0AAW1WX59</accession>
<keyword evidence="2" id="KW-1185">Reference proteome</keyword>
<comment type="caution">
    <text evidence="1">The sequence shown here is derived from an EMBL/GenBank/DDBJ whole genome shotgun (WGS) entry which is preliminary data.</text>
</comment>
<evidence type="ECO:0000313" key="2">
    <source>
        <dbReference type="Proteomes" id="UP001457282"/>
    </source>
</evidence>
<evidence type="ECO:0000313" key="1">
    <source>
        <dbReference type="EMBL" id="KAK9928630.1"/>
    </source>
</evidence>